<evidence type="ECO:0000256" key="5">
    <source>
        <dbReference type="ARBA" id="ARBA00038978"/>
    </source>
</evidence>
<organism evidence="14 15">
    <name type="scientific">Corynebacterium imitans</name>
    <dbReference type="NCBI Taxonomy" id="156978"/>
    <lineage>
        <taxon>Bacteria</taxon>
        <taxon>Bacillati</taxon>
        <taxon>Actinomycetota</taxon>
        <taxon>Actinomycetes</taxon>
        <taxon>Mycobacteriales</taxon>
        <taxon>Corynebacteriaceae</taxon>
        <taxon>Corynebacterium</taxon>
    </lineage>
</organism>
<dbReference type="GO" id="GO:0005507">
    <property type="term" value="F:copper ion binding"/>
    <property type="evidence" value="ECO:0007669"/>
    <property type="project" value="InterPro"/>
</dbReference>
<evidence type="ECO:0000313" key="14">
    <source>
        <dbReference type="EMBL" id="SNV63903.1"/>
    </source>
</evidence>
<protein>
    <recommendedName>
        <fullName evidence="6">Multicopper oxidase CueO</fullName>
        <ecNumber evidence="5">1.16.3.4</ecNumber>
    </recommendedName>
    <alternativeName>
        <fullName evidence="7">Copper efflux oxidase</fullName>
    </alternativeName>
    <alternativeName>
        <fullName evidence="8">Cuprous oxidase</fullName>
    </alternativeName>
</protein>
<accession>A0A239YZ94</accession>
<dbReference type="InterPro" id="IPR006311">
    <property type="entry name" value="TAT_signal"/>
</dbReference>
<dbReference type="InterPro" id="IPR045087">
    <property type="entry name" value="Cu-oxidase_fam"/>
</dbReference>
<dbReference type="AlphaFoldDB" id="A0A239YZ94"/>
<feature type="domain" description="Plastocyanin-like" evidence="12">
    <location>
        <begin position="367"/>
        <end position="479"/>
    </location>
</feature>
<comment type="catalytic activity">
    <reaction evidence="9">
        <text>4 Cu(+) + O2 + 4 H(+) = 4 Cu(2+) + 2 H2O</text>
        <dbReference type="Rhea" id="RHEA:30083"/>
        <dbReference type="ChEBI" id="CHEBI:15377"/>
        <dbReference type="ChEBI" id="CHEBI:15378"/>
        <dbReference type="ChEBI" id="CHEBI:15379"/>
        <dbReference type="ChEBI" id="CHEBI:29036"/>
        <dbReference type="ChEBI" id="CHEBI:49552"/>
        <dbReference type="EC" id="1.16.3.4"/>
    </reaction>
    <physiologicalReaction direction="left-to-right" evidence="9">
        <dbReference type="Rhea" id="RHEA:30084"/>
    </physiologicalReaction>
</comment>
<evidence type="ECO:0000259" key="13">
    <source>
        <dbReference type="Pfam" id="PF07732"/>
    </source>
</evidence>
<name>A0A239YZ94_9CORY</name>
<keyword evidence="10" id="KW-0732">Signal</keyword>
<dbReference type="Pfam" id="PF00394">
    <property type="entry name" value="Cu-oxidase"/>
    <property type="match status" value="1"/>
</dbReference>
<dbReference type="PANTHER" id="PTHR48267">
    <property type="entry name" value="CUPREDOXIN SUPERFAMILY PROTEIN"/>
    <property type="match status" value="1"/>
</dbReference>
<dbReference type="EMBL" id="LT906467">
    <property type="protein sequence ID" value="SNV63903.1"/>
    <property type="molecule type" value="Genomic_DNA"/>
</dbReference>
<dbReference type="InterPro" id="IPR002355">
    <property type="entry name" value="Cu_oxidase_Cu_BS"/>
</dbReference>
<evidence type="ECO:0000313" key="15">
    <source>
        <dbReference type="Proteomes" id="UP000215374"/>
    </source>
</evidence>
<comment type="subunit">
    <text evidence="2">Monomer.</text>
</comment>
<evidence type="ECO:0000256" key="6">
    <source>
        <dbReference type="ARBA" id="ARBA00041027"/>
    </source>
</evidence>
<dbReference type="InterPro" id="IPR011706">
    <property type="entry name" value="Cu-oxidase_C"/>
</dbReference>
<feature type="domain" description="Plastocyanin-like" evidence="13">
    <location>
        <begin position="64"/>
        <end position="179"/>
    </location>
</feature>
<evidence type="ECO:0000256" key="9">
    <source>
        <dbReference type="ARBA" id="ARBA00048092"/>
    </source>
</evidence>
<dbReference type="InterPro" id="IPR008972">
    <property type="entry name" value="Cupredoxin"/>
</dbReference>
<evidence type="ECO:0000256" key="2">
    <source>
        <dbReference type="ARBA" id="ARBA00011245"/>
    </source>
</evidence>
<keyword evidence="4" id="KW-0560">Oxidoreductase</keyword>
<dbReference type="EC" id="1.16.3.4" evidence="5"/>
<dbReference type="Proteomes" id="UP000215374">
    <property type="component" value="Chromosome 1"/>
</dbReference>
<dbReference type="CDD" id="cd04232">
    <property type="entry name" value="CuRO_1_CueO_FtsP"/>
    <property type="match status" value="1"/>
</dbReference>
<keyword evidence="3" id="KW-0479">Metal-binding</keyword>
<dbReference type="Pfam" id="PF07731">
    <property type="entry name" value="Cu-oxidase_2"/>
    <property type="match status" value="1"/>
</dbReference>
<evidence type="ECO:0000256" key="7">
    <source>
        <dbReference type="ARBA" id="ARBA00042896"/>
    </source>
</evidence>
<dbReference type="InterPro" id="IPR011707">
    <property type="entry name" value="Cu-oxidase-like_N"/>
</dbReference>
<sequence>MARGLSRRTFFKGVVLSAGAVLAACATSNQPKPRGADEEARPLPIPPLYEGELDGSTRTFELTAQEGTHEILPGVQSTTWGFNGDFLGPTLYMRKGETINMTVRNKVSEPTVVHWHGMHLAADADGGPALVFPPGKEWSPTWKVDQDAATLWYHPHPHGVSGLHAYRGLAGGIVVADDETDALGLPNTYGIDDIPVVLTDAKFTDDGQLDETIDPTYGLLGDTPVVNGITKPRFEAPAGKLRLRLVNGATMRFHNLSLGVPFHVIATDQGLVEHPVEVDAILLSPGERAEVIVDVEPDSELMLRSIGVDDRGGLPDEEVANGFGLSDVFDLLEIVGSAPESDGALPERLVSAEDKGTDWVAEREFRLNGFQINEQSMDMERIDFEKTQAGPELWTVTNENADWPHNFHIHNARFRVLDVENGEVKFREGWHDTIYVPPLSTVRLGVDIPMHRNDDYAFMYHCHMLFHEDEGMMGQFRIPTSAPQS</sequence>
<dbReference type="PROSITE" id="PS51257">
    <property type="entry name" value="PROKAR_LIPOPROTEIN"/>
    <property type="match status" value="1"/>
</dbReference>
<dbReference type="Gene3D" id="2.60.40.420">
    <property type="entry name" value="Cupredoxins - blue copper proteins"/>
    <property type="match status" value="3"/>
</dbReference>
<evidence type="ECO:0000259" key="12">
    <source>
        <dbReference type="Pfam" id="PF07731"/>
    </source>
</evidence>
<evidence type="ECO:0000256" key="3">
    <source>
        <dbReference type="ARBA" id="ARBA00022723"/>
    </source>
</evidence>
<reference evidence="14 15" key="1">
    <citation type="submission" date="2017-06" db="EMBL/GenBank/DDBJ databases">
        <authorList>
            <consortium name="Pathogen Informatics"/>
        </authorList>
    </citation>
    <scope>NUCLEOTIDE SEQUENCE [LARGE SCALE GENOMIC DNA]</scope>
    <source>
        <strain evidence="14 15">NCTC13015</strain>
    </source>
</reference>
<feature type="signal peptide" evidence="10">
    <location>
        <begin position="1"/>
        <end position="23"/>
    </location>
</feature>
<evidence type="ECO:0000256" key="10">
    <source>
        <dbReference type="SAM" id="SignalP"/>
    </source>
</evidence>
<dbReference type="GO" id="GO:0016491">
    <property type="term" value="F:oxidoreductase activity"/>
    <property type="evidence" value="ECO:0007669"/>
    <property type="project" value="UniProtKB-KW"/>
</dbReference>
<comment type="similarity">
    <text evidence="1">Belongs to the multicopper oxidase family.</text>
</comment>
<dbReference type="PROSITE" id="PS00080">
    <property type="entry name" value="MULTICOPPER_OXIDASE2"/>
    <property type="match status" value="1"/>
</dbReference>
<evidence type="ECO:0000256" key="8">
    <source>
        <dbReference type="ARBA" id="ARBA00043090"/>
    </source>
</evidence>
<evidence type="ECO:0000259" key="11">
    <source>
        <dbReference type="Pfam" id="PF00394"/>
    </source>
</evidence>
<evidence type="ECO:0000256" key="4">
    <source>
        <dbReference type="ARBA" id="ARBA00023002"/>
    </source>
</evidence>
<feature type="chain" id="PRO_5038706241" description="Multicopper oxidase CueO" evidence="10">
    <location>
        <begin position="24"/>
        <end position="485"/>
    </location>
</feature>
<proteinExistence type="inferred from homology"/>
<dbReference type="PROSITE" id="PS51318">
    <property type="entry name" value="TAT"/>
    <property type="match status" value="1"/>
</dbReference>
<dbReference type="SUPFAM" id="SSF49503">
    <property type="entry name" value="Cupredoxins"/>
    <property type="match status" value="3"/>
</dbReference>
<feature type="domain" description="Plastocyanin-like" evidence="11">
    <location>
        <begin position="239"/>
        <end position="296"/>
    </location>
</feature>
<gene>
    <name evidence="14" type="primary">ftsP</name>
    <name evidence="14" type="ORF">SAMEA4535761_00842</name>
</gene>
<evidence type="ECO:0000256" key="1">
    <source>
        <dbReference type="ARBA" id="ARBA00010609"/>
    </source>
</evidence>
<dbReference type="Pfam" id="PF07732">
    <property type="entry name" value="Cu-oxidase_3"/>
    <property type="match status" value="1"/>
</dbReference>
<dbReference type="InterPro" id="IPR001117">
    <property type="entry name" value="Cu-oxidase_2nd"/>
</dbReference>
<dbReference type="PANTHER" id="PTHR48267:SF1">
    <property type="entry name" value="BILIRUBIN OXIDASE"/>
    <property type="match status" value="1"/>
</dbReference>